<protein>
    <submittedName>
        <fullName evidence="2">Uncharacterized protein</fullName>
    </submittedName>
</protein>
<evidence type="ECO:0000313" key="2">
    <source>
        <dbReference type="EMBL" id="WMV50265.1"/>
    </source>
</evidence>
<evidence type="ECO:0000256" key="1">
    <source>
        <dbReference type="SAM" id="MobiDB-lite"/>
    </source>
</evidence>
<feature type="region of interest" description="Disordered" evidence="1">
    <location>
        <begin position="57"/>
        <end position="106"/>
    </location>
</feature>
<sequence>MVPSVVGMAVCLRKVPSEGSPSRATSRLVVVTTGHRKAREVALVWWELCKVEGATASKTTGTTTSRGALDDGLPPRGPKATTTSRGPLHDPSKVPKEEEEEEVGARVVDSRCSSSNFFGIHNKGNQCYLKIGLATTYHDHIGLHDPWRPPRVVVLPVVAMAVCPRKLPSQGSPSQTTSRLMVMTTGHGKARGVALAWWELCNVVGATPSKATGTNTSGGALDGAHTWS</sequence>
<name>A0AAF0UQN7_SOLVR</name>
<feature type="compositionally biased region" description="Polar residues" evidence="1">
    <location>
        <begin position="209"/>
        <end position="218"/>
    </location>
</feature>
<feature type="region of interest" description="Disordered" evidence="1">
    <location>
        <begin position="209"/>
        <end position="228"/>
    </location>
</feature>
<accession>A0AAF0UQN7</accession>
<dbReference type="AlphaFoldDB" id="A0AAF0UQN7"/>
<feature type="compositionally biased region" description="Basic and acidic residues" evidence="1">
    <location>
        <begin position="87"/>
        <end position="96"/>
    </location>
</feature>
<dbReference type="EMBL" id="CP133621">
    <property type="protein sequence ID" value="WMV50265.1"/>
    <property type="molecule type" value="Genomic_DNA"/>
</dbReference>
<proteinExistence type="predicted"/>
<reference evidence="2" key="1">
    <citation type="submission" date="2023-08" db="EMBL/GenBank/DDBJ databases">
        <title>A de novo genome assembly of Solanum verrucosum Schlechtendal, a Mexican diploid species geographically isolated from the other diploid A-genome species in potato relatives.</title>
        <authorList>
            <person name="Hosaka K."/>
        </authorList>
    </citation>
    <scope>NUCLEOTIDE SEQUENCE</scope>
    <source>
        <tissue evidence="2">Young leaves</tissue>
    </source>
</reference>
<dbReference type="Proteomes" id="UP001234989">
    <property type="component" value="Chromosome 10"/>
</dbReference>
<keyword evidence="3" id="KW-1185">Reference proteome</keyword>
<organism evidence="2 3">
    <name type="scientific">Solanum verrucosum</name>
    <dbReference type="NCBI Taxonomy" id="315347"/>
    <lineage>
        <taxon>Eukaryota</taxon>
        <taxon>Viridiplantae</taxon>
        <taxon>Streptophyta</taxon>
        <taxon>Embryophyta</taxon>
        <taxon>Tracheophyta</taxon>
        <taxon>Spermatophyta</taxon>
        <taxon>Magnoliopsida</taxon>
        <taxon>eudicotyledons</taxon>
        <taxon>Gunneridae</taxon>
        <taxon>Pentapetalae</taxon>
        <taxon>asterids</taxon>
        <taxon>lamiids</taxon>
        <taxon>Solanales</taxon>
        <taxon>Solanaceae</taxon>
        <taxon>Solanoideae</taxon>
        <taxon>Solaneae</taxon>
        <taxon>Solanum</taxon>
    </lineage>
</organism>
<evidence type="ECO:0000313" key="3">
    <source>
        <dbReference type="Proteomes" id="UP001234989"/>
    </source>
</evidence>
<gene>
    <name evidence="2" type="ORF">MTR67_043650</name>
</gene>